<evidence type="ECO:0000313" key="2">
    <source>
        <dbReference type="Proteomes" id="UP000272051"/>
    </source>
</evidence>
<protein>
    <submittedName>
        <fullName evidence="1">ROK family protein</fullName>
    </submittedName>
</protein>
<dbReference type="CDD" id="cd24063">
    <property type="entry name" value="ASKHA_NBD_ROK_ApGLK-like"/>
    <property type="match status" value="1"/>
</dbReference>
<organism evidence="1 2">
    <name type="scientific">Thermoproteota archaeon</name>
    <dbReference type="NCBI Taxonomy" id="2056631"/>
    <lineage>
        <taxon>Archaea</taxon>
        <taxon>Thermoproteota</taxon>
    </lineage>
</organism>
<dbReference type="Pfam" id="PF00480">
    <property type="entry name" value="ROK"/>
    <property type="match status" value="1"/>
</dbReference>
<proteinExistence type="predicted"/>
<evidence type="ECO:0000313" key="1">
    <source>
        <dbReference type="EMBL" id="RLE51110.1"/>
    </source>
</evidence>
<accession>A0A497EWJ8</accession>
<dbReference type="PANTHER" id="PTHR18964:SF149">
    <property type="entry name" value="BIFUNCTIONAL UDP-N-ACETYLGLUCOSAMINE 2-EPIMERASE_N-ACETYLMANNOSAMINE KINASE"/>
    <property type="match status" value="1"/>
</dbReference>
<dbReference type="Proteomes" id="UP000272051">
    <property type="component" value="Unassembled WGS sequence"/>
</dbReference>
<dbReference type="InterPro" id="IPR043129">
    <property type="entry name" value="ATPase_NBD"/>
</dbReference>
<dbReference type="GO" id="GO:0009384">
    <property type="term" value="F:N-acylmannosamine kinase activity"/>
    <property type="evidence" value="ECO:0007669"/>
    <property type="project" value="TreeGrafter"/>
</dbReference>
<dbReference type="SUPFAM" id="SSF53067">
    <property type="entry name" value="Actin-like ATPase domain"/>
    <property type="match status" value="1"/>
</dbReference>
<dbReference type="PANTHER" id="PTHR18964">
    <property type="entry name" value="ROK (REPRESSOR, ORF, KINASE) FAMILY"/>
    <property type="match status" value="1"/>
</dbReference>
<dbReference type="InterPro" id="IPR000600">
    <property type="entry name" value="ROK"/>
</dbReference>
<comment type="caution">
    <text evidence="1">The sequence shown here is derived from an EMBL/GenBank/DDBJ whole genome shotgun (WGS) entry which is preliminary data.</text>
</comment>
<dbReference type="GO" id="GO:0008761">
    <property type="term" value="F:UDP-N-acetylglucosamine 2-epimerase activity"/>
    <property type="evidence" value="ECO:0007669"/>
    <property type="project" value="TreeGrafter"/>
</dbReference>
<reference evidence="1 2" key="1">
    <citation type="submission" date="2018-06" db="EMBL/GenBank/DDBJ databases">
        <title>Extensive metabolic versatility and redundancy in microbially diverse, dynamic hydrothermal sediments.</title>
        <authorList>
            <person name="Dombrowski N."/>
            <person name="Teske A."/>
            <person name="Baker B.J."/>
        </authorList>
    </citation>
    <scope>NUCLEOTIDE SEQUENCE [LARGE SCALE GENOMIC DNA]</scope>
    <source>
        <strain evidence="1">B34_G17</strain>
    </source>
</reference>
<dbReference type="Gene3D" id="3.30.420.40">
    <property type="match status" value="2"/>
</dbReference>
<dbReference type="AlphaFoldDB" id="A0A497EWJ8"/>
<name>A0A497EWJ8_9CREN</name>
<sequence>MSVTRLVLVGLTFLAKLAIAVDVGATNVRVGIGDENGVFLYKKKDRTTRQGDEKAVANQVINLLSEAPPSLFKDVATVGVGCAGRLLTRDGIIYSPNLPFEKIDLKKPLEEHFRKPVYLVNDCVAAVWGEKVFGVAREYNNVVYLTISSGIGGGAIVDGKLLLGKCGGAHEVGHIVVDIEERMRCGCGGYGHWEAYCSGANMANYVKYLMENAFKREDVEKSMLYAYYVRNELSPEVVYEAARRKDFIALQVVEKLAKINAMGIASIVNVYDPEIIIIGGGIALNNKELVIEPMKKYLDLYLFNKKPLIVETSFGEDVGLKGALAIALRPPQSLLEAMKG</sequence>
<dbReference type="EMBL" id="QMQX01000131">
    <property type="protein sequence ID" value="RLE51110.1"/>
    <property type="molecule type" value="Genomic_DNA"/>
</dbReference>
<gene>
    <name evidence="1" type="ORF">DRJ33_06490</name>
</gene>